<dbReference type="Gene3D" id="1.10.760.10">
    <property type="entry name" value="Cytochrome c-like domain"/>
    <property type="match status" value="1"/>
</dbReference>
<reference evidence="8 9" key="1">
    <citation type="submission" date="2024-06" db="EMBL/GenBank/DDBJ databases">
        <authorList>
            <person name="Woo H."/>
        </authorList>
    </citation>
    <scope>NUCLEOTIDE SEQUENCE [LARGE SCALE GENOMIC DNA]</scope>
    <source>
        <strain evidence="8 9">Si-c</strain>
    </source>
</reference>
<evidence type="ECO:0000313" key="8">
    <source>
        <dbReference type="EMBL" id="MEW9572986.1"/>
    </source>
</evidence>
<dbReference type="PANTHER" id="PTHR35008:SF9">
    <property type="entry name" value="CYTOCHROME C DOMAIN-CONTAINING PROTEIN"/>
    <property type="match status" value="1"/>
</dbReference>
<dbReference type="Proteomes" id="UP001556220">
    <property type="component" value="Unassembled WGS sequence"/>
</dbReference>
<evidence type="ECO:0000256" key="1">
    <source>
        <dbReference type="ARBA" id="ARBA00022448"/>
    </source>
</evidence>
<evidence type="ECO:0000313" key="9">
    <source>
        <dbReference type="Proteomes" id="UP001556220"/>
    </source>
</evidence>
<keyword evidence="3 6" id="KW-0479">Metal-binding</keyword>
<dbReference type="SUPFAM" id="SSF46626">
    <property type="entry name" value="Cytochrome c"/>
    <property type="match status" value="1"/>
</dbReference>
<dbReference type="InterPro" id="IPR051459">
    <property type="entry name" value="Cytochrome_c-type_DH"/>
</dbReference>
<sequence>MALALCVSGIAFAGQAEPAPENLVKGKQFIPDDGATLYHAICQGCHMPDAKGAQGAGSYPALADNPKLASAAYPAVMVLHGRNAMPSFGAALSDTQVAAVVNYVRTHFGNNYSDKLTAADVAKFR</sequence>
<name>A0ABV3QGL3_9GAMM</name>
<accession>A0ABV3QGL3</accession>
<dbReference type="RefSeq" id="WP_367855047.1">
    <property type="nucleotide sequence ID" value="NZ_JBFOHK010000004.1"/>
</dbReference>
<gene>
    <name evidence="8" type="ORF">ABQJ54_14610</name>
</gene>
<evidence type="ECO:0000259" key="7">
    <source>
        <dbReference type="PROSITE" id="PS51007"/>
    </source>
</evidence>
<comment type="caution">
    <text evidence="8">The sequence shown here is derived from an EMBL/GenBank/DDBJ whole genome shotgun (WGS) entry which is preliminary data.</text>
</comment>
<dbReference type="PROSITE" id="PS51007">
    <property type="entry name" value="CYTC"/>
    <property type="match status" value="1"/>
</dbReference>
<evidence type="ECO:0000256" key="2">
    <source>
        <dbReference type="ARBA" id="ARBA00022617"/>
    </source>
</evidence>
<evidence type="ECO:0000256" key="4">
    <source>
        <dbReference type="ARBA" id="ARBA00022982"/>
    </source>
</evidence>
<organism evidence="8 9">
    <name type="scientific">Rhodanobacter lycopersici</name>
    <dbReference type="NCBI Taxonomy" id="3162487"/>
    <lineage>
        <taxon>Bacteria</taxon>
        <taxon>Pseudomonadati</taxon>
        <taxon>Pseudomonadota</taxon>
        <taxon>Gammaproteobacteria</taxon>
        <taxon>Lysobacterales</taxon>
        <taxon>Rhodanobacteraceae</taxon>
        <taxon>Rhodanobacter</taxon>
    </lineage>
</organism>
<keyword evidence="4" id="KW-0249">Electron transport</keyword>
<keyword evidence="1" id="KW-0813">Transport</keyword>
<dbReference type="InterPro" id="IPR036909">
    <property type="entry name" value="Cyt_c-like_dom_sf"/>
</dbReference>
<dbReference type="PRINTS" id="PR00605">
    <property type="entry name" value="CYTCHROMECIC"/>
</dbReference>
<evidence type="ECO:0000256" key="3">
    <source>
        <dbReference type="ARBA" id="ARBA00022723"/>
    </source>
</evidence>
<keyword evidence="5 6" id="KW-0408">Iron</keyword>
<proteinExistence type="predicted"/>
<dbReference type="InterPro" id="IPR009056">
    <property type="entry name" value="Cyt_c-like_dom"/>
</dbReference>
<evidence type="ECO:0000256" key="5">
    <source>
        <dbReference type="ARBA" id="ARBA00023004"/>
    </source>
</evidence>
<dbReference type="PANTHER" id="PTHR35008">
    <property type="entry name" value="BLL4482 PROTEIN-RELATED"/>
    <property type="match status" value="1"/>
</dbReference>
<protein>
    <submittedName>
        <fullName evidence="8">Cytochrome c</fullName>
    </submittedName>
</protein>
<dbReference type="InterPro" id="IPR008168">
    <property type="entry name" value="Cyt_C_IC"/>
</dbReference>
<dbReference type="Pfam" id="PF13442">
    <property type="entry name" value="Cytochrome_CBB3"/>
    <property type="match status" value="1"/>
</dbReference>
<keyword evidence="9" id="KW-1185">Reference proteome</keyword>
<dbReference type="EMBL" id="JBFOHK010000004">
    <property type="protein sequence ID" value="MEW9572986.1"/>
    <property type="molecule type" value="Genomic_DNA"/>
</dbReference>
<evidence type="ECO:0000256" key="6">
    <source>
        <dbReference type="PROSITE-ProRule" id="PRU00433"/>
    </source>
</evidence>
<keyword evidence="2 6" id="KW-0349">Heme</keyword>
<feature type="domain" description="Cytochrome c" evidence="7">
    <location>
        <begin position="21"/>
        <end position="108"/>
    </location>
</feature>